<feature type="region of interest" description="Disordered" evidence="5">
    <location>
        <begin position="1568"/>
        <end position="1692"/>
    </location>
</feature>
<evidence type="ECO:0000313" key="6">
    <source>
        <dbReference type="EMBL" id="KAK7606333.1"/>
    </source>
</evidence>
<keyword evidence="7" id="KW-1185">Reference proteome</keyword>
<feature type="compositionally biased region" description="Pro residues" evidence="5">
    <location>
        <begin position="1569"/>
        <end position="1582"/>
    </location>
</feature>
<keyword evidence="3" id="KW-0677">Repeat</keyword>
<protein>
    <submittedName>
        <fullName evidence="6">Uncharacterized protein</fullName>
    </submittedName>
</protein>
<feature type="compositionally biased region" description="Low complexity" evidence="5">
    <location>
        <begin position="123"/>
        <end position="132"/>
    </location>
</feature>
<feature type="compositionally biased region" description="Basic and acidic residues" evidence="5">
    <location>
        <begin position="288"/>
        <end position="298"/>
    </location>
</feature>
<feature type="compositionally biased region" description="Basic and acidic residues" evidence="5">
    <location>
        <begin position="139"/>
        <end position="152"/>
    </location>
</feature>
<feature type="compositionally biased region" description="Basic and acidic residues" evidence="5">
    <location>
        <begin position="1622"/>
        <end position="1633"/>
    </location>
</feature>
<dbReference type="InterPro" id="IPR036322">
    <property type="entry name" value="WD40_repeat_dom_sf"/>
</dbReference>
<feature type="region of interest" description="Disordered" evidence="5">
    <location>
        <begin position="400"/>
        <end position="442"/>
    </location>
</feature>
<feature type="region of interest" description="Disordered" evidence="5">
    <location>
        <begin position="570"/>
        <end position="654"/>
    </location>
</feature>
<evidence type="ECO:0000256" key="5">
    <source>
        <dbReference type="SAM" id="MobiDB-lite"/>
    </source>
</evidence>
<gene>
    <name evidence="6" type="ORF">JOL62DRAFT_587321</name>
</gene>
<feature type="compositionally biased region" description="Low complexity" evidence="5">
    <location>
        <begin position="322"/>
        <end position="332"/>
    </location>
</feature>
<dbReference type="SUPFAM" id="SSF50978">
    <property type="entry name" value="WD40 repeat-like"/>
    <property type="match status" value="1"/>
</dbReference>
<dbReference type="PANTHER" id="PTHR19842:SF2">
    <property type="entry name" value="WD REPEAT PROTEIN (AFU_ORTHOLOGUE AFUA_5G04300)"/>
    <property type="match status" value="1"/>
</dbReference>
<dbReference type="PROSITE" id="PS50294">
    <property type="entry name" value="WD_REPEATS_REGION"/>
    <property type="match status" value="1"/>
</dbReference>
<dbReference type="Pfam" id="PF00400">
    <property type="entry name" value="WD40"/>
    <property type="match status" value="3"/>
</dbReference>
<evidence type="ECO:0000313" key="7">
    <source>
        <dbReference type="Proteomes" id="UP001367316"/>
    </source>
</evidence>
<feature type="compositionally biased region" description="Polar residues" evidence="5">
    <location>
        <begin position="634"/>
        <end position="648"/>
    </location>
</feature>
<dbReference type="PANTHER" id="PTHR19842">
    <property type="entry name" value="G BETA-LIKE PROTEIN GBL"/>
    <property type="match status" value="1"/>
</dbReference>
<dbReference type="InterPro" id="IPR001680">
    <property type="entry name" value="WD40_rpt"/>
</dbReference>
<dbReference type="InterPro" id="IPR037588">
    <property type="entry name" value="MLST8"/>
</dbReference>
<feature type="compositionally biased region" description="Low complexity" evidence="5">
    <location>
        <begin position="95"/>
        <end position="106"/>
    </location>
</feature>
<dbReference type="InterPro" id="IPR015943">
    <property type="entry name" value="WD40/YVTN_repeat-like_dom_sf"/>
</dbReference>
<feature type="compositionally biased region" description="Low complexity" evidence="5">
    <location>
        <begin position="1659"/>
        <end position="1677"/>
    </location>
</feature>
<name>A0ABR1MTQ3_9PEZI</name>
<feature type="compositionally biased region" description="Acidic residues" evidence="5">
    <location>
        <begin position="57"/>
        <end position="68"/>
    </location>
</feature>
<feature type="compositionally biased region" description="Polar residues" evidence="5">
    <location>
        <begin position="428"/>
        <end position="442"/>
    </location>
</feature>
<evidence type="ECO:0000256" key="2">
    <source>
        <dbReference type="ARBA" id="ARBA00022574"/>
    </source>
</evidence>
<dbReference type="Proteomes" id="UP001367316">
    <property type="component" value="Unassembled WGS sequence"/>
</dbReference>
<comment type="caution">
    <text evidence="6">The sequence shown here is derived from an EMBL/GenBank/DDBJ whole genome shotgun (WGS) entry which is preliminary data.</text>
</comment>
<accession>A0ABR1MTQ3</accession>
<dbReference type="EMBL" id="JBBPBF010000050">
    <property type="protein sequence ID" value="KAK7606333.1"/>
    <property type="molecule type" value="Genomic_DNA"/>
</dbReference>
<feature type="region of interest" description="Disordered" evidence="5">
    <location>
        <begin position="275"/>
        <end position="333"/>
    </location>
</feature>
<evidence type="ECO:0000256" key="1">
    <source>
        <dbReference type="ARBA" id="ARBA00009890"/>
    </source>
</evidence>
<dbReference type="PROSITE" id="PS00678">
    <property type="entry name" value="WD_REPEATS_1"/>
    <property type="match status" value="1"/>
</dbReference>
<dbReference type="Gene3D" id="2.130.10.10">
    <property type="entry name" value="YVTN repeat-like/Quinoprotein amine dehydrogenase"/>
    <property type="match status" value="1"/>
</dbReference>
<dbReference type="PROSITE" id="PS50082">
    <property type="entry name" value="WD_REPEATS_2"/>
    <property type="match status" value="1"/>
</dbReference>
<feature type="repeat" description="WD" evidence="4">
    <location>
        <begin position="927"/>
        <end position="961"/>
    </location>
</feature>
<evidence type="ECO:0000256" key="3">
    <source>
        <dbReference type="ARBA" id="ARBA00022737"/>
    </source>
</evidence>
<feature type="region of interest" description="Disordered" evidence="5">
    <location>
        <begin position="16"/>
        <end position="152"/>
    </location>
</feature>
<feature type="compositionally biased region" description="Basic residues" evidence="5">
    <location>
        <begin position="571"/>
        <end position="581"/>
    </location>
</feature>
<dbReference type="InterPro" id="IPR019775">
    <property type="entry name" value="WD40_repeat_CS"/>
</dbReference>
<reference evidence="6 7" key="1">
    <citation type="submission" date="2024-04" db="EMBL/GenBank/DDBJ databases">
        <title>Phyllosticta paracitricarpa is synonymous to the EU quarantine fungus P. citricarpa based on phylogenomic analyses.</title>
        <authorList>
            <consortium name="Lawrence Berkeley National Laboratory"/>
            <person name="Van ingen-buijs V.A."/>
            <person name="Van westerhoven A.C."/>
            <person name="Haridas S."/>
            <person name="Skiadas P."/>
            <person name="Martin F."/>
            <person name="Groenewald J.Z."/>
            <person name="Crous P.W."/>
            <person name="Seidl M.F."/>
        </authorList>
    </citation>
    <scope>NUCLEOTIDE SEQUENCE [LARGE SCALE GENOMIC DNA]</scope>
    <source>
        <strain evidence="6 7">CBS 141358</strain>
    </source>
</reference>
<feature type="compositionally biased region" description="Basic and acidic residues" evidence="5">
    <location>
        <begin position="1279"/>
        <end position="1292"/>
    </location>
</feature>
<sequence length="1692" mass="186843">MSPSMLSADYINLTCASRSSTSTSDSDLERFPVTTHTTRTMAHRDSPPKRRKTLYSIDDDDDEDEDVDLLLRRFQKKPPLPPASERQVKAEPTPRSRISSHSSRSSQDSKTRNEDNGEVTETGPRSRPGSPSASEDTEAAEKARRCSEQRKERDLLTVKSHWGDAAYHRYTDCSEGTVELLSFLSKRFREKASRYYIFNETLQRMAKPEPAKLGRMVPSRVPEITCGDVREAKKKMMSNSRKLDDMQKLKPPALKTDLMQMFKLWVGASGLLEPAPASTASPNQLQDPPKEPHTREPVNLKSADSPQTPVLQDAAPTGSSGGTYSASSSGKKTGWKDEEVIDLTLEESIPATSKTKTSYSSAVITIDDSTSTGRSTPITNMKRSGNLEKTSAFKLLAQAVDTSNSTRPNTPLPTSKLKPKKRRVVSTPDATSSVTQAATSDMQQAVERTSAEVQTQTPPTPDRFGKEYSREDDCLMVYLKIVFGYSSGQIAQKLPGRTPGACATRYSTKLRHGQISLREAIDCLQDSSQFRHHLDPARHNPILNRLAADQDPATGTGQPTKPAEMLYASMKKTKSPSHAKSKAQDLRRKNHPTTEDDTSDATGPGRARRKRPKVDYNVTKYFSSQVEIDEPAEHSSSPDGSVLRSTQRQGDRHIMTEIVPKKTQPEFQKTYQYKKPYLASHERDSVRKGLDEGTWNAEEFKDWHGVSVHVGLSPQELLKLEEVALDVLQRSRVDFPYPQPRRRIEALMKDTTEAEVFKIAAAASQRKAFPDRSKESIEAALRDAQDACLVNTNTTLVDGRRAAPSVTTMVRRREFGRNQSDLGVPGNMKTMLLDTIGPSMSFTGTSNDVNAVAWAPDGICFAAGSACHVDSESMQYNRANNLLFGSTHKRSLIELPEHHTLRERPESGPNSSHNMHVTQDRRLFQTVAAVCFSPDGRSMYSAGYDGMVRFWDVQESGPRQRSKMWRNAKIDLLTVSKTGLLATGAQRTKTNAITVFNPQQSYHGQRWSITAFNSRRAAQRPENNIYPSAIRFEPHGGELLLGGFASTSREELTCGESCLWNIRTGTQLHLFPETRNVFDVAWNPSKFSHVPDFAVGCVAGSNVNRGVRSVVKMYDIRSSERCGMSIELDCPALDMNDVMFCPYDENLVVAGCTNGTTYVWDIRQAHPEVCLYSLGHDQPLMELADSASRERLDTGIRFCSWGHNRSRFYTGSSDGVVKSWDLYRARDDVLVRDVVQLNSGVMCGSFSPDFTSLLLGEVNGSINVLEVGKEDQSIRDADSFDLKPASDDKRPQADANPITDDDSGVVASQNLVETGQIELAPMGGFPVRQALQGPNYAGPFDSAMDADDLRDKAVVFQQNLASGSEEQCDNEGCNDIQRFTEEECGDSGRWQDRIPAAMSLRPKPTDEDAENLPKQRLLSGVTPSLKCSKEGCDRPVRPRLEDADGGKQQLYCERHDFGSLRPGHDARVLLPPQTVDNRSEGAMVLSDDHLTFRADVLGYRRLHVTDNAMEESSERATFAENNSGHEQDISRTWRLRIYGSDPVAQEHADDACGMDEWHASLWGMEEAPAAPPFLRSPPPSPPASRVARRDSPKYLGETDAALSSPPPPGNSAQQGGGAAEAESTKPPEEHAEDQASDAMDLNTDSREQSATNALPTQAGKSQPSSVASSSQNSAGSNKSDDSDRSRSPCIPM</sequence>
<evidence type="ECO:0000256" key="4">
    <source>
        <dbReference type="PROSITE-ProRule" id="PRU00221"/>
    </source>
</evidence>
<organism evidence="6 7">
    <name type="scientific">Phyllosticta paracitricarpa</name>
    <dbReference type="NCBI Taxonomy" id="2016321"/>
    <lineage>
        <taxon>Eukaryota</taxon>
        <taxon>Fungi</taxon>
        <taxon>Dikarya</taxon>
        <taxon>Ascomycota</taxon>
        <taxon>Pezizomycotina</taxon>
        <taxon>Dothideomycetes</taxon>
        <taxon>Dothideomycetes incertae sedis</taxon>
        <taxon>Botryosphaeriales</taxon>
        <taxon>Phyllostictaceae</taxon>
        <taxon>Phyllosticta</taxon>
    </lineage>
</organism>
<feature type="region of interest" description="Disordered" evidence="5">
    <location>
        <begin position="448"/>
        <end position="467"/>
    </location>
</feature>
<comment type="similarity">
    <text evidence="1">Belongs to the WD repeat LST8 family.</text>
</comment>
<feature type="region of interest" description="Disordered" evidence="5">
    <location>
        <begin position="1279"/>
        <end position="1303"/>
    </location>
</feature>
<proteinExistence type="inferred from homology"/>
<keyword evidence="2 4" id="KW-0853">WD repeat</keyword>
<dbReference type="SMART" id="SM00320">
    <property type="entry name" value="WD40"/>
    <property type="match status" value="5"/>
</dbReference>
<feature type="compositionally biased region" description="Polar residues" evidence="5">
    <location>
        <begin position="448"/>
        <end position="457"/>
    </location>
</feature>